<reference evidence="2 3" key="1">
    <citation type="journal article" date="2018" name="Front. Plant Sci.">
        <title>Red Clover (Trifolium pratense) and Zigzag Clover (T. medium) - A Picture of Genomic Similarities and Differences.</title>
        <authorList>
            <person name="Dluhosova J."/>
            <person name="Istvanek J."/>
            <person name="Nedelnik J."/>
            <person name="Repkova J."/>
        </authorList>
    </citation>
    <scope>NUCLEOTIDE SEQUENCE [LARGE SCALE GENOMIC DNA]</scope>
    <source>
        <strain evidence="3">cv. 10/8</strain>
        <tissue evidence="2">Leaf</tissue>
    </source>
</reference>
<protein>
    <submittedName>
        <fullName evidence="2">Uncharacterized protein</fullName>
    </submittedName>
</protein>
<feature type="non-terminal residue" evidence="2">
    <location>
        <position position="60"/>
    </location>
</feature>
<feature type="region of interest" description="Disordered" evidence="1">
    <location>
        <begin position="41"/>
        <end position="60"/>
    </location>
</feature>
<proteinExistence type="predicted"/>
<keyword evidence="3" id="KW-1185">Reference proteome</keyword>
<sequence length="60" mass="6528">MNILIEKENPNENWGKPYQSDGGYDSVEDGEEMEGTVLPERRGVDVSPPVGCFGEVKGGD</sequence>
<dbReference type="EMBL" id="LXQA010127239">
    <property type="protein sequence ID" value="MCI21867.1"/>
    <property type="molecule type" value="Genomic_DNA"/>
</dbReference>
<evidence type="ECO:0000313" key="3">
    <source>
        <dbReference type="Proteomes" id="UP000265520"/>
    </source>
</evidence>
<accession>A0A392QDE5</accession>
<evidence type="ECO:0000313" key="2">
    <source>
        <dbReference type="EMBL" id="MCI21867.1"/>
    </source>
</evidence>
<name>A0A392QDE5_9FABA</name>
<dbReference type="Proteomes" id="UP000265520">
    <property type="component" value="Unassembled WGS sequence"/>
</dbReference>
<feature type="region of interest" description="Disordered" evidence="1">
    <location>
        <begin position="1"/>
        <end position="32"/>
    </location>
</feature>
<organism evidence="2 3">
    <name type="scientific">Trifolium medium</name>
    <dbReference type="NCBI Taxonomy" id="97028"/>
    <lineage>
        <taxon>Eukaryota</taxon>
        <taxon>Viridiplantae</taxon>
        <taxon>Streptophyta</taxon>
        <taxon>Embryophyta</taxon>
        <taxon>Tracheophyta</taxon>
        <taxon>Spermatophyta</taxon>
        <taxon>Magnoliopsida</taxon>
        <taxon>eudicotyledons</taxon>
        <taxon>Gunneridae</taxon>
        <taxon>Pentapetalae</taxon>
        <taxon>rosids</taxon>
        <taxon>fabids</taxon>
        <taxon>Fabales</taxon>
        <taxon>Fabaceae</taxon>
        <taxon>Papilionoideae</taxon>
        <taxon>50 kb inversion clade</taxon>
        <taxon>NPAAA clade</taxon>
        <taxon>Hologalegina</taxon>
        <taxon>IRL clade</taxon>
        <taxon>Trifolieae</taxon>
        <taxon>Trifolium</taxon>
    </lineage>
</organism>
<dbReference type="AlphaFoldDB" id="A0A392QDE5"/>
<feature type="compositionally biased region" description="Basic and acidic residues" evidence="1">
    <location>
        <begin position="1"/>
        <end position="10"/>
    </location>
</feature>
<evidence type="ECO:0000256" key="1">
    <source>
        <dbReference type="SAM" id="MobiDB-lite"/>
    </source>
</evidence>
<comment type="caution">
    <text evidence="2">The sequence shown here is derived from an EMBL/GenBank/DDBJ whole genome shotgun (WGS) entry which is preliminary data.</text>
</comment>